<dbReference type="STRING" id="478744.SAMN05444359_11726"/>
<proteinExistence type="predicted"/>
<dbReference type="PROSITE" id="PS50005">
    <property type="entry name" value="TPR"/>
    <property type="match status" value="1"/>
</dbReference>
<evidence type="ECO:0000313" key="4">
    <source>
        <dbReference type="EMBL" id="SEQ85211.1"/>
    </source>
</evidence>
<keyword evidence="2" id="KW-0812">Transmembrane</keyword>
<keyword evidence="5" id="KW-1185">Reference proteome</keyword>
<dbReference type="PANTHER" id="PTHR34220">
    <property type="entry name" value="SENSOR HISTIDINE KINASE YPDA"/>
    <property type="match status" value="1"/>
</dbReference>
<reference evidence="5" key="1">
    <citation type="submission" date="2016-10" db="EMBL/GenBank/DDBJ databases">
        <authorList>
            <person name="Varghese N."/>
            <person name="Submissions S."/>
        </authorList>
    </citation>
    <scope>NUCLEOTIDE SEQUENCE [LARGE SCALE GENOMIC DNA]</scope>
    <source>
        <strain evidence="5">DSM 24740</strain>
    </source>
</reference>
<keyword evidence="1" id="KW-0802">TPR repeat</keyword>
<dbReference type="InterPro" id="IPR050640">
    <property type="entry name" value="Bact_2-comp_sensor_kinase"/>
</dbReference>
<dbReference type="AlphaFoldDB" id="A0A1H9JDZ8"/>
<feature type="domain" description="Signal transduction histidine kinase internal region" evidence="3">
    <location>
        <begin position="443"/>
        <end position="520"/>
    </location>
</feature>
<feature type="transmembrane region" description="Helical" evidence="2">
    <location>
        <begin position="405"/>
        <end position="423"/>
    </location>
</feature>
<name>A0A1H9JDZ8_9BACT</name>
<dbReference type="SMART" id="SM00028">
    <property type="entry name" value="TPR"/>
    <property type="match status" value="4"/>
</dbReference>
<dbReference type="PANTHER" id="PTHR34220:SF7">
    <property type="entry name" value="SENSOR HISTIDINE KINASE YPDA"/>
    <property type="match status" value="1"/>
</dbReference>
<dbReference type="EMBL" id="FOFB01000017">
    <property type="protein sequence ID" value="SEQ85211.1"/>
    <property type="molecule type" value="Genomic_DNA"/>
</dbReference>
<dbReference type="InterPro" id="IPR010559">
    <property type="entry name" value="Sig_transdc_His_kin_internal"/>
</dbReference>
<evidence type="ECO:0000259" key="3">
    <source>
        <dbReference type="Pfam" id="PF06580"/>
    </source>
</evidence>
<evidence type="ECO:0000313" key="5">
    <source>
        <dbReference type="Proteomes" id="UP000199021"/>
    </source>
</evidence>
<dbReference type="PROSITE" id="PS51257">
    <property type="entry name" value="PROKAR_LIPOPROTEIN"/>
    <property type="match status" value="1"/>
</dbReference>
<keyword evidence="2" id="KW-0472">Membrane</keyword>
<evidence type="ECO:0000256" key="2">
    <source>
        <dbReference type="SAM" id="Phobius"/>
    </source>
</evidence>
<dbReference type="GO" id="GO:0016020">
    <property type="term" value="C:membrane"/>
    <property type="evidence" value="ECO:0007669"/>
    <property type="project" value="InterPro"/>
</dbReference>
<dbReference type="SUPFAM" id="SSF55874">
    <property type="entry name" value="ATPase domain of HSP90 chaperone/DNA topoisomerase II/histidine kinase"/>
    <property type="match status" value="1"/>
</dbReference>
<dbReference type="Gene3D" id="3.30.565.10">
    <property type="entry name" value="Histidine kinase-like ATPase, C-terminal domain"/>
    <property type="match status" value="1"/>
</dbReference>
<organism evidence="4 5">
    <name type="scientific">Neolewinella agarilytica</name>
    <dbReference type="NCBI Taxonomy" id="478744"/>
    <lineage>
        <taxon>Bacteria</taxon>
        <taxon>Pseudomonadati</taxon>
        <taxon>Bacteroidota</taxon>
        <taxon>Saprospiria</taxon>
        <taxon>Saprospirales</taxon>
        <taxon>Lewinellaceae</taxon>
        <taxon>Neolewinella</taxon>
    </lineage>
</organism>
<sequence length="658" mass="74200">MKMNLFNRSPLLKAIECICLWGLLSLLLFGCETTPESAADSLSSETMASTIELSAPEPLPGSKVTDFDSLKNVLLPLILSPPIKREIELWYGRKNLWEAKVGNTENLISYIEHLYKQLDGAGEMSQAAAAKLAIARIFYLNAQYPEAVEQFQEALEISTNIQDSIMIGWTYNGLSTALFQLNDLPLSEDYMDRSLDLAQKTNNIEVGIVAILNKSSMCTHTGRMDSALLLLQEVIDKSKELDFNEIEKIALLNLSYYHIAKKDFDRAIGLLTNNPVISSGDISLVTVIHNLNLYEAYVGKEDYSTAYNYLLEGSTQSDSLGFAFGQAFCKVSMADHYERKGQYDLALKCFKEYHLIKENQAGKQARIELQSLKVKQNFQEKDWEIERLTRAEQDRAIAYKNRRNFMTGLMIILALIFLFFFLLQKNKTRADLANQNKEIAETRLQVLQSQINPHFVFNAITGIQNNILKSETIEAYNYLGKFSAILRVMAKTATSISIRLDQEVELINNYLALEKLRFRDGFIYSVEVSPDLANMRYKVPGMLVQPIVENAIIHGVSGLPYQGEIKVLFQYFGDGVKVTVSDNGRGRQAAIAIAKKEMDKHLSIASENADATLKALHMMGYEDADIKTLDLFDENGDPAGTEVTIYLPFFNIQKRLSK</sequence>
<accession>A0A1H9JDZ8</accession>
<dbReference type="Pfam" id="PF13424">
    <property type="entry name" value="TPR_12"/>
    <property type="match status" value="1"/>
</dbReference>
<dbReference type="InterPro" id="IPR036890">
    <property type="entry name" value="HATPase_C_sf"/>
</dbReference>
<dbReference type="Gene3D" id="1.25.40.10">
    <property type="entry name" value="Tetratricopeptide repeat domain"/>
    <property type="match status" value="2"/>
</dbReference>
<protein>
    <submittedName>
        <fullName evidence="4">Tetratricopeptide repeat-containing protein</fullName>
    </submittedName>
</protein>
<dbReference type="SUPFAM" id="SSF48452">
    <property type="entry name" value="TPR-like"/>
    <property type="match status" value="2"/>
</dbReference>
<dbReference type="Pfam" id="PF06580">
    <property type="entry name" value="His_kinase"/>
    <property type="match status" value="1"/>
</dbReference>
<dbReference type="InterPro" id="IPR011990">
    <property type="entry name" value="TPR-like_helical_dom_sf"/>
</dbReference>
<keyword evidence="2" id="KW-1133">Transmembrane helix</keyword>
<dbReference type="GO" id="GO:0000155">
    <property type="term" value="F:phosphorelay sensor kinase activity"/>
    <property type="evidence" value="ECO:0007669"/>
    <property type="project" value="InterPro"/>
</dbReference>
<dbReference type="OrthoDB" id="6190788at2"/>
<dbReference type="InterPro" id="IPR019734">
    <property type="entry name" value="TPR_rpt"/>
</dbReference>
<feature type="repeat" description="TPR" evidence="1">
    <location>
        <begin position="128"/>
        <end position="161"/>
    </location>
</feature>
<dbReference type="Proteomes" id="UP000199021">
    <property type="component" value="Unassembled WGS sequence"/>
</dbReference>
<gene>
    <name evidence="4" type="ORF">SAMN05444359_11726</name>
</gene>
<dbReference type="InParanoid" id="A0A1H9JDZ8"/>
<evidence type="ECO:0000256" key="1">
    <source>
        <dbReference type="PROSITE-ProRule" id="PRU00339"/>
    </source>
</evidence>